<name>A0ABW1RZ44_9LACO</name>
<protein>
    <recommendedName>
        <fullName evidence="3">Integrase</fullName>
    </recommendedName>
</protein>
<dbReference type="EMBL" id="JBHSSC010000016">
    <property type="protein sequence ID" value="MFC6180805.1"/>
    <property type="molecule type" value="Genomic_DNA"/>
</dbReference>
<proteinExistence type="predicted"/>
<gene>
    <name evidence="1" type="ORF">ACFP5Y_06200</name>
</gene>
<evidence type="ECO:0000313" key="2">
    <source>
        <dbReference type="Proteomes" id="UP001596282"/>
    </source>
</evidence>
<accession>A0ABW1RZ44</accession>
<sequence length="226" mass="25748">MVKQGHYAKSSRKKVVRRFKQHHAVHEDRAIDDAKLKDFLLVRYHLTQAKSQRVVVQKTMQQFFGNWLQLATTDNAKTWDVTALTKQTLQLSNCQLPWQYYAVVNQQFATWQAFLTKEAPAVPLAERVTLTTLLTPASWQNMLSQQLAVNGLLGTLGGDVTLLQQIKTAQITQLQASLSQEQRLDWTKVAALCDPIKLETADFDQGMQGLLRRLLKLTPLDFNEVD</sequence>
<dbReference type="Proteomes" id="UP001596282">
    <property type="component" value="Unassembled WGS sequence"/>
</dbReference>
<evidence type="ECO:0008006" key="3">
    <source>
        <dbReference type="Google" id="ProtNLM"/>
    </source>
</evidence>
<comment type="caution">
    <text evidence="1">The sequence shown here is derived from an EMBL/GenBank/DDBJ whole genome shotgun (WGS) entry which is preliminary data.</text>
</comment>
<organism evidence="1 2">
    <name type="scientific">Lactiplantibacillus daowaiensis</name>
    <dbReference type="NCBI Taxonomy" id="2559918"/>
    <lineage>
        <taxon>Bacteria</taxon>
        <taxon>Bacillati</taxon>
        <taxon>Bacillota</taxon>
        <taxon>Bacilli</taxon>
        <taxon>Lactobacillales</taxon>
        <taxon>Lactobacillaceae</taxon>
        <taxon>Lactiplantibacillus</taxon>
    </lineage>
</organism>
<evidence type="ECO:0000313" key="1">
    <source>
        <dbReference type="EMBL" id="MFC6180805.1"/>
    </source>
</evidence>
<keyword evidence="2" id="KW-1185">Reference proteome</keyword>
<reference evidence="2" key="1">
    <citation type="journal article" date="2019" name="Int. J. Syst. Evol. Microbiol.">
        <title>The Global Catalogue of Microorganisms (GCM) 10K type strain sequencing project: providing services to taxonomists for standard genome sequencing and annotation.</title>
        <authorList>
            <consortium name="The Broad Institute Genomics Platform"/>
            <consortium name="The Broad Institute Genome Sequencing Center for Infectious Disease"/>
            <person name="Wu L."/>
            <person name="Ma J."/>
        </authorList>
    </citation>
    <scope>NUCLEOTIDE SEQUENCE [LARGE SCALE GENOMIC DNA]</scope>
    <source>
        <strain evidence="2">CCM 8933</strain>
    </source>
</reference>
<dbReference type="RefSeq" id="WP_137628416.1">
    <property type="nucleotide sequence ID" value="NZ_BJDJ01000008.1"/>
</dbReference>